<dbReference type="PANTHER" id="PTHR30363:SF4">
    <property type="entry name" value="GLYCEROL-3-PHOSPHATE REGULON REPRESSOR"/>
    <property type="match status" value="1"/>
</dbReference>
<dbReference type="PRINTS" id="PR00037">
    <property type="entry name" value="HTHLACR"/>
</dbReference>
<dbReference type="InterPro" id="IPR011991">
    <property type="entry name" value="ArsR-like_HTH"/>
</dbReference>
<evidence type="ECO:0000259" key="4">
    <source>
        <dbReference type="PROSITE" id="PS51000"/>
    </source>
</evidence>
<dbReference type="InterPro" id="IPR036388">
    <property type="entry name" value="WH-like_DNA-bd_sf"/>
</dbReference>
<reference evidence="5 6" key="1">
    <citation type="submission" date="2016-08" db="EMBL/GenBank/DDBJ databases">
        <authorList>
            <person name="Seilhamer J.J."/>
        </authorList>
    </citation>
    <scope>NUCLEOTIDE SEQUENCE [LARGE SCALE GENOMIC DNA]</scope>
    <source>
        <strain evidence="5 6">ANC 4874</strain>
    </source>
</reference>
<evidence type="ECO:0000256" key="3">
    <source>
        <dbReference type="ARBA" id="ARBA00023163"/>
    </source>
</evidence>
<evidence type="ECO:0000256" key="1">
    <source>
        <dbReference type="ARBA" id="ARBA00022491"/>
    </source>
</evidence>
<dbReference type="Pfam" id="PF00455">
    <property type="entry name" value="DeoRC"/>
    <property type="match status" value="1"/>
</dbReference>
<dbReference type="AlphaFoldDB" id="A0A1C4GS28"/>
<dbReference type="InterPro" id="IPR037171">
    <property type="entry name" value="NagB/RpiA_transferase-like"/>
</dbReference>
<dbReference type="Gene3D" id="1.10.10.10">
    <property type="entry name" value="Winged helix-like DNA-binding domain superfamily/Winged helix DNA-binding domain"/>
    <property type="match status" value="1"/>
</dbReference>
<proteinExistence type="predicted"/>
<dbReference type="CDD" id="cd00090">
    <property type="entry name" value="HTH_ARSR"/>
    <property type="match status" value="1"/>
</dbReference>
<evidence type="ECO:0000313" key="5">
    <source>
        <dbReference type="EMBL" id="SCC70946.1"/>
    </source>
</evidence>
<dbReference type="SUPFAM" id="SSF46785">
    <property type="entry name" value="Winged helix' DNA-binding domain"/>
    <property type="match status" value="1"/>
</dbReference>
<dbReference type="Pfam" id="PF08220">
    <property type="entry name" value="HTH_DeoR"/>
    <property type="match status" value="1"/>
</dbReference>
<dbReference type="OrthoDB" id="9814815at2"/>
<gene>
    <name evidence="5" type="ORF">GA0116959_10234</name>
</gene>
<feature type="domain" description="HTH deoR-type" evidence="4">
    <location>
        <begin position="3"/>
        <end position="58"/>
    </location>
</feature>
<dbReference type="InterPro" id="IPR001034">
    <property type="entry name" value="DeoR_HTH"/>
</dbReference>
<protein>
    <submittedName>
        <fullName evidence="5">Transcriptional regulator, DeoR family</fullName>
    </submittedName>
</protein>
<dbReference type="PROSITE" id="PS51000">
    <property type="entry name" value="HTH_DEOR_2"/>
    <property type="match status" value="1"/>
</dbReference>
<dbReference type="Gene3D" id="3.30.750.70">
    <property type="entry name" value="4-hydroxybutyrate coenzyme like domains"/>
    <property type="match status" value="1"/>
</dbReference>
<dbReference type="SUPFAM" id="SSF100950">
    <property type="entry name" value="NagB/RpiA/CoA transferase-like"/>
    <property type="match status" value="1"/>
</dbReference>
<organism evidence="5 6">
    <name type="scientific">Acinetobacter albensis</name>
    <dbReference type="NCBI Taxonomy" id="1673609"/>
    <lineage>
        <taxon>Bacteria</taxon>
        <taxon>Pseudomonadati</taxon>
        <taxon>Pseudomonadota</taxon>
        <taxon>Gammaproteobacteria</taxon>
        <taxon>Moraxellales</taxon>
        <taxon>Moraxellaceae</taxon>
        <taxon>Acinetobacter</taxon>
    </lineage>
</organism>
<keyword evidence="2" id="KW-0805">Transcription regulation</keyword>
<dbReference type="RefSeq" id="WP_092717612.1">
    <property type="nucleotide sequence ID" value="NZ_FMBK01000002.1"/>
</dbReference>
<dbReference type="EMBL" id="FMBK01000002">
    <property type="protein sequence ID" value="SCC70946.1"/>
    <property type="molecule type" value="Genomic_DNA"/>
</dbReference>
<dbReference type="InterPro" id="IPR050313">
    <property type="entry name" value="Carb_Metab_HTH_regulators"/>
</dbReference>
<evidence type="ECO:0000256" key="2">
    <source>
        <dbReference type="ARBA" id="ARBA00023015"/>
    </source>
</evidence>
<keyword evidence="1" id="KW-0678">Repressor</keyword>
<evidence type="ECO:0000313" key="6">
    <source>
        <dbReference type="Proteomes" id="UP000243661"/>
    </source>
</evidence>
<dbReference type="SMART" id="SM01134">
    <property type="entry name" value="DeoRC"/>
    <property type="match status" value="1"/>
</dbReference>
<name>A0A1C4GS28_9GAMM</name>
<dbReference type="InterPro" id="IPR014036">
    <property type="entry name" value="DeoR-like_C"/>
</dbReference>
<dbReference type="GO" id="GO:0003700">
    <property type="term" value="F:DNA-binding transcription factor activity"/>
    <property type="evidence" value="ECO:0007669"/>
    <property type="project" value="InterPro"/>
</dbReference>
<keyword evidence="3" id="KW-0804">Transcription</keyword>
<dbReference type="InterPro" id="IPR036390">
    <property type="entry name" value="WH_DNA-bd_sf"/>
</dbReference>
<sequence length="254" mass="27785">MSLMLRQQQTLDLVRERGYISIDELAQHFDVTPQTIRRDINQLADAGLLKRYHGGAASSDSSVENTTYIMRAGQQSEEKHRIAEAVAAAVPDHASLFINIGTTTEAIAHALLNHQGLKVITNNLNVAKILSAKADFEVLIASGQVRPDGGVIGQATAEFFKQFKVDYALVGISGIDEDGTLLDFDFQEVCVSQQIILGARHVFLAADHSKFGRNAMNRLGVLSEVDRLFTDCMPEAKYNKIIQESGVILSIAES</sequence>
<dbReference type="Proteomes" id="UP000243661">
    <property type="component" value="Unassembled WGS sequence"/>
</dbReference>
<accession>A0A1C4GS28</accession>
<dbReference type="SMART" id="SM00420">
    <property type="entry name" value="HTH_DEOR"/>
    <property type="match status" value="1"/>
</dbReference>
<dbReference type="PANTHER" id="PTHR30363">
    <property type="entry name" value="HTH-TYPE TRANSCRIPTIONAL REGULATOR SRLR-RELATED"/>
    <property type="match status" value="1"/>
</dbReference>